<dbReference type="RefSeq" id="WP_020270098.1">
    <property type="nucleotide sequence ID" value="NZ_KE354034.1"/>
</dbReference>
<dbReference type="EMBL" id="AOPY01001294">
    <property type="protein sequence ID" value="EPJ41853.1"/>
    <property type="molecule type" value="Genomic_DNA"/>
</dbReference>
<evidence type="ECO:0000259" key="1">
    <source>
        <dbReference type="Pfam" id="PF19493"/>
    </source>
</evidence>
<dbReference type="HOGENOM" id="CLU_137386_3_1_11"/>
<evidence type="ECO:0000313" key="3">
    <source>
        <dbReference type="Proteomes" id="UP000015001"/>
    </source>
</evidence>
<dbReference type="NCBIfam" id="NF041216">
    <property type="entry name" value="CU044_2847_fam"/>
    <property type="match status" value="1"/>
</dbReference>
<proteinExistence type="predicted"/>
<organism evidence="2 3">
    <name type="scientific">Streptomyces afghaniensis 772</name>
    <dbReference type="NCBI Taxonomy" id="1283301"/>
    <lineage>
        <taxon>Bacteria</taxon>
        <taxon>Bacillati</taxon>
        <taxon>Actinomycetota</taxon>
        <taxon>Actinomycetes</taxon>
        <taxon>Kitasatosporales</taxon>
        <taxon>Streptomycetaceae</taxon>
        <taxon>Streptomyces</taxon>
    </lineage>
</organism>
<name>S4MQN1_9ACTN</name>
<comment type="caution">
    <text evidence="2">The sequence shown here is derived from an EMBL/GenBank/DDBJ whole genome shotgun (WGS) entry which is preliminary data.</text>
</comment>
<keyword evidence="3" id="KW-1185">Reference proteome</keyword>
<evidence type="ECO:0000313" key="2">
    <source>
        <dbReference type="EMBL" id="EPJ41853.1"/>
    </source>
</evidence>
<protein>
    <recommendedName>
        <fullName evidence="1">Trypsin-co-occurring domain-containing protein</fullName>
    </recommendedName>
</protein>
<dbReference type="AlphaFoldDB" id="S4MQN1"/>
<reference evidence="2 3" key="1">
    <citation type="submission" date="2013-02" db="EMBL/GenBank/DDBJ databases">
        <title>Draft Genome Sequence of Streptomyces afghaniensis, Which Produces Compounds of the Julimycin B-Complex.</title>
        <authorList>
            <person name="Gruening B.A."/>
            <person name="Praeg A."/>
            <person name="Erxleben A."/>
            <person name="Guenther S."/>
            <person name="Fiedler H.-P."/>
            <person name="Goodfellow M."/>
            <person name="Mueller M."/>
        </authorList>
    </citation>
    <scope>NUCLEOTIDE SEQUENCE [LARGE SCALE GENOMIC DNA]</scope>
    <source>
        <strain evidence="2 3">772</strain>
    </source>
</reference>
<dbReference type="Pfam" id="PF19493">
    <property type="entry name" value="Trypco1"/>
    <property type="match status" value="1"/>
</dbReference>
<sequence length="133" mass="14610">MSGYLRFENPDGISVLVESESDDLADRNGVQKAGLRGRLRDGTAVAQESFERVIGKVVEVHARTFVNAIRAIDDPPDEAEISFGLKATGEAGNFVVTKVTGEMNYGVRLVWNAPWRDADTRQDGEQRTDTSQP</sequence>
<feature type="domain" description="Trypsin-co-occurring" evidence="1">
    <location>
        <begin position="9"/>
        <end position="112"/>
    </location>
</feature>
<dbReference type="InterPro" id="IPR045794">
    <property type="entry name" value="Trypco1"/>
</dbReference>
<dbReference type="Proteomes" id="UP000015001">
    <property type="component" value="Unassembled WGS sequence"/>
</dbReference>
<accession>S4MQN1</accession>
<gene>
    <name evidence="2" type="ORF">STAFG_1091</name>
</gene>
<dbReference type="OrthoDB" id="5007906at2"/>